<dbReference type="PANTHER" id="PTHR43133:SF62">
    <property type="entry name" value="RNA POLYMERASE SIGMA FACTOR SIGZ"/>
    <property type="match status" value="1"/>
</dbReference>
<dbReference type="AlphaFoldDB" id="A0A7W4ILV4"/>
<comment type="similarity">
    <text evidence="1">Belongs to the sigma-70 factor family. ECF subfamily.</text>
</comment>
<proteinExistence type="inferred from homology"/>
<evidence type="ECO:0000256" key="5">
    <source>
        <dbReference type="SAM" id="MobiDB-lite"/>
    </source>
</evidence>
<dbReference type="Proteomes" id="UP000540490">
    <property type="component" value="Unassembled WGS sequence"/>
</dbReference>
<dbReference type="GO" id="GO:0006352">
    <property type="term" value="P:DNA-templated transcription initiation"/>
    <property type="evidence" value="ECO:0007669"/>
    <property type="project" value="InterPro"/>
</dbReference>
<feature type="domain" description="RNA polymerase sigma-70 region 2" evidence="6">
    <location>
        <begin position="15"/>
        <end position="83"/>
    </location>
</feature>
<evidence type="ECO:0000256" key="4">
    <source>
        <dbReference type="ARBA" id="ARBA00023163"/>
    </source>
</evidence>
<keyword evidence="4" id="KW-0804">Transcription</keyword>
<dbReference type="InterPro" id="IPR013325">
    <property type="entry name" value="RNA_pol_sigma_r2"/>
</dbReference>
<keyword evidence="2" id="KW-0805">Transcription regulation</keyword>
<dbReference type="Pfam" id="PF08281">
    <property type="entry name" value="Sigma70_r4_2"/>
    <property type="match status" value="1"/>
</dbReference>
<evidence type="ECO:0000259" key="6">
    <source>
        <dbReference type="Pfam" id="PF04542"/>
    </source>
</evidence>
<comment type="caution">
    <text evidence="8">The sequence shown here is derived from an EMBL/GenBank/DDBJ whole genome shotgun (WGS) entry which is preliminary data.</text>
</comment>
<dbReference type="InterPro" id="IPR039425">
    <property type="entry name" value="RNA_pol_sigma-70-like"/>
</dbReference>
<feature type="domain" description="RNA polymerase sigma factor 70 region 4 type 2" evidence="7">
    <location>
        <begin position="111"/>
        <end position="163"/>
    </location>
</feature>
<protein>
    <submittedName>
        <fullName evidence="8">Sigma-70 family RNA polymerase sigma factor</fullName>
    </submittedName>
</protein>
<dbReference type="InterPro" id="IPR007627">
    <property type="entry name" value="RNA_pol_sigma70_r2"/>
</dbReference>
<dbReference type="SUPFAM" id="SSF88946">
    <property type="entry name" value="Sigma2 domain of RNA polymerase sigma factors"/>
    <property type="match status" value="1"/>
</dbReference>
<dbReference type="Gene3D" id="1.10.1740.10">
    <property type="match status" value="1"/>
</dbReference>
<dbReference type="EMBL" id="JABEQN010000014">
    <property type="protein sequence ID" value="MBB2194320.1"/>
    <property type="molecule type" value="Genomic_DNA"/>
</dbReference>
<dbReference type="EMBL" id="JABEQO010000014">
    <property type="protein sequence ID" value="MBB2165271.1"/>
    <property type="molecule type" value="Genomic_DNA"/>
</dbReference>
<feature type="compositionally biased region" description="Basic and acidic residues" evidence="5">
    <location>
        <begin position="84"/>
        <end position="99"/>
    </location>
</feature>
<evidence type="ECO:0000259" key="7">
    <source>
        <dbReference type="Pfam" id="PF08281"/>
    </source>
</evidence>
<dbReference type="NCBIfam" id="TIGR02937">
    <property type="entry name" value="sigma70-ECF"/>
    <property type="match status" value="1"/>
</dbReference>
<sequence length="169" mass="19150">MLRIAVGDHAAFRTLYDQQSPQLYGLALRLLRQPEIAADAVHDTFVEIWQRAARFDPERGSVGAWLGTLLRYRAIDIHRRTRREESGYERPEEVDRAPDPLDNLESSEQGRALRLCLDTLEPRYREVVVLAFLDGQSHAELAQTLATPLGTIKSWVRRALGALRSCLGS</sequence>
<dbReference type="RefSeq" id="WP_182974261.1">
    <property type="nucleotide sequence ID" value="NZ_JABEQO010000014.1"/>
</dbReference>
<accession>A0A7W4ILV4</accession>
<dbReference type="CDD" id="cd06171">
    <property type="entry name" value="Sigma70_r4"/>
    <property type="match status" value="1"/>
</dbReference>
<dbReference type="SUPFAM" id="SSF88659">
    <property type="entry name" value="Sigma3 and sigma4 domains of RNA polymerase sigma factors"/>
    <property type="match status" value="1"/>
</dbReference>
<keyword evidence="3" id="KW-0731">Sigma factor</keyword>
<dbReference type="GO" id="GO:0003677">
    <property type="term" value="F:DNA binding"/>
    <property type="evidence" value="ECO:0007669"/>
    <property type="project" value="InterPro"/>
</dbReference>
<name>A0A7W4ILV4_9PROT</name>
<dbReference type="InterPro" id="IPR036388">
    <property type="entry name" value="WH-like_DNA-bd_sf"/>
</dbReference>
<dbReference type="Pfam" id="PF04542">
    <property type="entry name" value="Sigma70_r2"/>
    <property type="match status" value="1"/>
</dbReference>
<dbReference type="GO" id="GO:0016987">
    <property type="term" value="F:sigma factor activity"/>
    <property type="evidence" value="ECO:0007669"/>
    <property type="project" value="UniProtKB-KW"/>
</dbReference>
<evidence type="ECO:0000313" key="11">
    <source>
        <dbReference type="Proteomes" id="UP000561077"/>
    </source>
</evidence>
<organism evidence="8 11">
    <name type="scientific">Gluconacetobacter dulcium</name>
    <dbReference type="NCBI Taxonomy" id="2729096"/>
    <lineage>
        <taxon>Bacteria</taxon>
        <taxon>Pseudomonadati</taxon>
        <taxon>Pseudomonadota</taxon>
        <taxon>Alphaproteobacteria</taxon>
        <taxon>Acetobacterales</taxon>
        <taxon>Acetobacteraceae</taxon>
        <taxon>Gluconacetobacter</taxon>
    </lineage>
</organism>
<evidence type="ECO:0000313" key="9">
    <source>
        <dbReference type="EMBL" id="MBB2194320.1"/>
    </source>
</evidence>
<keyword evidence="10" id="KW-1185">Reference proteome</keyword>
<dbReference type="InterPro" id="IPR013324">
    <property type="entry name" value="RNA_pol_sigma_r3/r4-like"/>
</dbReference>
<evidence type="ECO:0000256" key="3">
    <source>
        <dbReference type="ARBA" id="ARBA00023082"/>
    </source>
</evidence>
<dbReference type="Proteomes" id="UP000561077">
    <property type="component" value="Unassembled WGS sequence"/>
</dbReference>
<evidence type="ECO:0000256" key="1">
    <source>
        <dbReference type="ARBA" id="ARBA00010641"/>
    </source>
</evidence>
<dbReference type="InterPro" id="IPR013249">
    <property type="entry name" value="RNA_pol_sigma70_r4_t2"/>
</dbReference>
<feature type="region of interest" description="Disordered" evidence="5">
    <location>
        <begin position="84"/>
        <end position="103"/>
    </location>
</feature>
<dbReference type="PANTHER" id="PTHR43133">
    <property type="entry name" value="RNA POLYMERASE ECF-TYPE SIGMA FACTO"/>
    <property type="match status" value="1"/>
</dbReference>
<dbReference type="InterPro" id="IPR014284">
    <property type="entry name" value="RNA_pol_sigma-70_dom"/>
</dbReference>
<evidence type="ECO:0000313" key="8">
    <source>
        <dbReference type="EMBL" id="MBB2165271.1"/>
    </source>
</evidence>
<dbReference type="Gene3D" id="1.10.10.10">
    <property type="entry name" value="Winged helix-like DNA-binding domain superfamily/Winged helix DNA-binding domain"/>
    <property type="match status" value="1"/>
</dbReference>
<evidence type="ECO:0000313" key="10">
    <source>
        <dbReference type="Proteomes" id="UP000540490"/>
    </source>
</evidence>
<reference evidence="10 11" key="1">
    <citation type="submission" date="2020-04" db="EMBL/GenBank/DDBJ databases">
        <title>Description of novel Gluconacetobacter.</title>
        <authorList>
            <person name="Sombolestani A."/>
        </authorList>
    </citation>
    <scope>NUCLEOTIDE SEQUENCE [LARGE SCALE GENOMIC DNA]</scope>
    <source>
        <strain evidence="9 10">LMG 1728</strain>
        <strain evidence="8 11">LMG 1731</strain>
    </source>
</reference>
<gene>
    <name evidence="9" type="ORF">HLH25_11865</name>
    <name evidence="8" type="ORF">HLH26_12145</name>
</gene>
<evidence type="ECO:0000256" key="2">
    <source>
        <dbReference type="ARBA" id="ARBA00023015"/>
    </source>
</evidence>